<dbReference type="InterPro" id="IPR027417">
    <property type="entry name" value="P-loop_NTPase"/>
</dbReference>
<dbReference type="EMBL" id="AFGF01000219">
    <property type="protein sequence ID" value="EGO62450.1"/>
    <property type="molecule type" value="Genomic_DNA"/>
</dbReference>
<dbReference type="Proteomes" id="UP000003240">
    <property type="component" value="Unassembled WGS sequence"/>
</dbReference>
<evidence type="ECO:0000256" key="5">
    <source>
        <dbReference type="SAM" id="MobiDB-lite"/>
    </source>
</evidence>
<dbReference type="STRING" id="1009370.ALO_18140"/>
<dbReference type="Gene3D" id="1.10.8.80">
    <property type="entry name" value="Magnesium chelatase subunit I, C-Terminal domain"/>
    <property type="match status" value="1"/>
</dbReference>
<gene>
    <name evidence="7" type="ORF">ALO_18140</name>
</gene>
<keyword evidence="3" id="KW-0067">ATP-binding</keyword>
<organism evidence="7 8">
    <name type="scientific">Acetonema longum DSM 6540</name>
    <dbReference type="NCBI Taxonomy" id="1009370"/>
    <lineage>
        <taxon>Bacteria</taxon>
        <taxon>Bacillati</taxon>
        <taxon>Bacillota</taxon>
        <taxon>Negativicutes</taxon>
        <taxon>Acetonemataceae</taxon>
        <taxon>Acetonema</taxon>
    </lineage>
</organism>
<dbReference type="SMART" id="SM00382">
    <property type="entry name" value="AAA"/>
    <property type="match status" value="1"/>
</dbReference>
<dbReference type="InterPro" id="IPR041628">
    <property type="entry name" value="ChlI/MoxR_AAA_lid"/>
</dbReference>
<dbReference type="Pfam" id="PF01078">
    <property type="entry name" value="Mg_chelatase"/>
    <property type="match status" value="1"/>
</dbReference>
<dbReference type="SUPFAM" id="SSF52540">
    <property type="entry name" value="P-loop containing nucleoside triphosphate hydrolases"/>
    <property type="match status" value="1"/>
</dbReference>
<dbReference type="Gene3D" id="3.40.50.300">
    <property type="entry name" value="P-loop containing nucleotide triphosphate hydrolases"/>
    <property type="match status" value="1"/>
</dbReference>
<keyword evidence="8" id="KW-1185">Reference proteome</keyword>
<evidence type="ECO:0000313" key="7">
    <source>
        <dbReference type="EMBL" id="EGO62450.1"/>
    </source>
</evidence>
<proteinExistence type="inferred from homology"/>
<dbReference type="GO" id="GO:0005524">
    <property type="term" value="F:ATP binding"/>
    <property type="evidence" value="ECO:0007669"/>
    <property type="project" value="InterPro"/>
</dbReference>
<keyword evidence="2" id="KW-0547">Nucleotide-binding</keyword>
<dbReference type="InterPro" id="IPR000523">
    <property type="entry name" value="Mg_chelatse_chII-like_cat_dom"/>
</dbReference>
<dbReference type="InterPro" id="IPR003593">
    <property type="entry name" value="AAA+_ATPase"/>
</dbReference>
<evidence type="ECO:0000313" key="8">
    <source>
        <dbReference type="Proteomes" id="UP000003240"/>
    </source>
</evidence>
<feature type="compositionally biased region" description="Polar residues" evidence="5">
    <location>
        <begin position="378"/>
        <end position="387"/>
    </location>
</feature>
<comment type="similarity">
    <text evidence="1">Belongs to the Mg-chelatase subunits D/I family.</text>
</comment>
<dbReference type="InterPro" id="IPR045006">
    <property type="entry name" value="CHLI-like"/>
</dbReference>
<accession>F7NND8</accession>
<protein>
    <recommendedName>
        <fullName evidence="4">Mg-protoporphyrin IX chelatase</fullName>
    </recommendedName>
</protein>
<dbReference type="OrthoDB" id="9775079at2"/>
<feature type="domain" description="AAA+ ATPase" evidence="6">
    <location>
        <begin position="31"/>
        <end position="225"/>
    </location>
</feature>
<evidence type="ECO:0000256" key="1">
    <source>
        <dbReference type="ARBA" id="ARBA00005799"/>
    </source>
</evidence>
<evidence type="ECO:0000259" key="6">
    <source>
        <dbReference type="SMART" id="SM00382"/>
    </source>
</evidence>
<feature type="compositionally biased region" description="Low complexity" evidence="5">
    <location>
        <begin position="388"/>
        <end position="404"/>
    </location>
</feature>
<evidence type="ECO:0000256" key="3">
    <source>
        <dbReference type="ARBA" id="ARBA00022840"/>
    </source>
</evidence>
<dbReference type="Pfam" id="PF17863">
    <property type="entry name" value="AAA_lid_2"/>
    <property type="match status" value="1"/>
</dbReference>
<dbReference type="eggNOG" id="COG1239">
    <property type="taxonomic scope" value="Bacteria"/>
</dbReference>
<dbReference type="PANTHER" id="PTHR32039">
    <property type="entry name" value="MAGNESIUM-CHELATASE SUBUNIT CHLI"/>
    <property type="match status" value="1"/>
</dbReference>
<comment type="caution">
    <text evidence="7">The sequence shown here is derived from an EMBL/GenBank/DDBJ whole genome shotgun (WGS) entry which is preliminary data.</text>
</comment>
<feature type="region of interest" description="Disordered" evidence="5">
    <location>
        <begin position="374"/>
        <end position="413"/>
    </location>
</feature>
<dbReference type="AlphaFoldDB" id="F7NND8"/>
<dbReference type="PANTHER" id="PTHR32039:SF9">
    <property type="entry name" value="MAGNESIUM-CHELATASE SUBUNIT CHLI-2, CHLOROPLASTIC"/>
    <property type="match status" value="1"/>
</dbReference>
<evidence type="ECO:0000256" key="4">
    <source>
        <dbReference type="ARBA" id="ARBA00030759"/>
    </source>
</evidence>
<sequence>MKAYDQLIRHEGNEDLFRAVEMSIAALVSDYPFHIHVEGLRGTGKTTILRAAGSILPPITRIKSCPYNCDPLSPHCPIHRAMSSEEIKEIGTEVIPRPFLEISHSAKMGTVVGSIDLQKLTDSTRSEAALLPGTIPRAHRGIVFIDEINRLADVSPEIADILLDVMGTKPGRIQVEETGLHTAAMPVSVTIWAASNPDEEPGSLTQIRRQLADRFDFAVNMGRPADSQAIFAILAKAAGLVPTIPVHVGNMRSVTVDSDFRNLLASIYVDFGLESLRSVEAMEAGMVLSAVLAGRSAIDVADMTRIVPLALGHRTDAATIANIIKSIQNTDNSAPQVKETVENRPGVRTRMNTEVSTQLKQNWWHSLVEKLQRKLASSRPNRQTSKDSSSQSCSAGGNGCAAASVPDTVAAPPNKAVPLCQLKTEQYVSSDDNKIQR</sequence>
<name>F7NND8_9FIRM</name>
<reference evidence="7 8" key="1">
    <citation type="journal article" date="2011" name="EMBO J.">
        <title>Structural diversity of bacterial flagellar motors.</title>
        <authorList>
            <person name="Chen S."/>
            <person name="Beeby M."/>
            <person name="Murphy G.E."/>
            <person name="Leadbetter J.R."/>
            <person name="Hendrixson D.R."/>
            <person name="Briegel A."/>
            <person name="Li Z."/>
            <person name="Shi J."/>
            <person name="Tocheva E.I."/>
            <person name="Muller A."/>
            <person name="Dobro M.J."/>
            <person name="Jensen G.J."/>
        </authorList>
    </citation>
    <scope>NUCLEOTIDE SEQUENCE [LARGE SCALE GENOMIC DNA]</scope>
    <source>
        <strain evidence="7 8">DSM 6540</strain>
    </source>
</reference>
<evidence type="ECO:0000256" key="2">
    <source>
        <dbReference type="ARBA" id="ARBA00022741"/>
    </source>
</evidence>
<dbReference type="CDD" id="cd00009">
    <property type="entry name" value="AAA"/>
    <property type="match status" value="1"/>
</dbReference>